<dbReference type="AlphaFoldDB" id="F2EJB9"/>
<evidence type="ECO:0000313" key="2">
    <source>
        <dbReference type="EMBL" id="BAK07441.1"/>
    </source>
</evidence>
<dbReference type="EMBL" id="AK376246">
    <property type="protein sequence ID" value="BAK07441.1"/>
    <property type="molecule type" value="mRNA"/>
</dbReference>
<feature type="region of interest" description="Disordered" evidence="1">
    <location>
        <begin position="1"/>
        <end position="23"/>
    </location>
</feature>
<sequence length="23" mass="2444">MDYTNCAVNHDASDASHGVDASY</sequence>
<evidence type="ECO:0000256" key="1">
    <source>
        <dbReference type="SAM" id="MobiDB-lite"/>
    </source>
</evidence>
<organism evidence="2">
    <name type="scientific">Hordeum vulgare subsp. vulgare</name>
    <name type="common">Domesticated barley</name>
    <dbReference type="NCBI Taxonomy" id="112509"/>
    <lineage>
        <taxon>Eukaryota</taxon>
        <taxon>Viridiplantae</taxon>
        <taxon>Streptophyta</taxon>
        <taxon>Embryophyta</taxon>
        <taxon>Tracheophyta</taxon>
        <taxon>Spermatophyta</taxon>
        <taxon>Magnoliopsida</taxon>
        <taxon>Liliopsida</taxon>
        <taxon>Poales</taxon>
        <taxon>Poaceae</taxon>
        <taxon>BOP clade</taxon>
        <taxon>Pooideae</taxon>
        <taxon>Triticodae</taxon>
        <taxon>Triticeae</taxon>
        <taxon>Hordeinae</taxon>
        <taxon>Hordeum</taxon>
    </lineage>
</organism>
<proteinExistence type="evidence at transcript level"/>
<accession>F2EJB9</accession>
<name>F2EJB9_HORVV</name>
<protein>
    <submittedName>
        <fullName evidence="2">Predicted protein</fullName>
    </submittedName>
</protein>
<reference evidence="2" key="1">
    <citation type="journal article" date="2011" name="Plant Physiol.">
        <title>Comprehensive sequence analysis of 24,783 barley full-length cDNAs derived from 12 clone libraries.</title>
        <authorList>
            <person name="Matsumoto T."/>
            <person name="Tanaka T."/>
            <person name="Sakai H."/>
            <person name="Amano N."/>
            <person name="Kanamori H."/>
            <person name="Kurita K."/>
            <person name="Kikuta A."/>
            <person name="Kamiya K."/>
            <person name="Yamamoto M."/>
            <person name="Ikawa H."/>
            <person name="Fujii N."/>
            <person name="Hori K."/>
            <person name="Itoh T."/>
            <person name="Sato K."/>
        </authorList>
    </citation>
    <scope>NUCLEOTIDE SEQUENCE</scope>
</reference>